<dbReference type="Pfam" id="PF00566">
    <property type="entry name" value="RabGAP-TBC"/>
    <property type="match status" value="1"/>
</dbReference>
<dbReference type="GO" id="GO:0005773">
    <property type="term" value="C:vacuole"/>
    <property type="evidence" value="ECO:0007669"/>
    <property type="project" value="UniProtKB-ARBA"/>
</dbReference>
<evidence type="ECO:0000313" key="4">
    <source>
        <dbReference type="Proteomes" id="UP000274131"/>
    </source>
</evidence>
<dbReference type="InterPro" id="IPR035969">
    <property type="entry name" value="Rab-GAP_TBC_sf"/>
</dbReference>
<dbReference type="STRING" id="51028.A0A0N4VI42"/>
<dbReference type="FunFam" id="1.10.472.80:FF:000006">
    <property type="entry name" value="TBC1 domain family member 14"/>
    <property type="match status" value="1"/>
</dbReference>
<feature type="coiled-coil region" evidence="1">
    <location>
        <begin position="189"/>
        <end position="219"/>
    </location>
</feature>
<dbReference type="FunFam" id="1.10.8.270:FF:000008">
    <property type="entry name" value="Putative TBC1 domain family member 14"/>
    <property type="match status" value="1"/>
</dbReference>
<dbReference type="GO" id="GO:0005096">
    <property type="term" value="F:GTPase activator activity"/>
    <property type="evidence" value="ECO:0007669"/>
    <property type="project" value="TreeGrafter"/>
</dbReference>
<dbReference type="Gene3D" id="1.10.8.270">
    <property type="entry name" value="putative rabgap domain of human tbc1 domain family member 14 like domains"/>
    <property type="match status" value="1"/>
</dbReference>
<dbReference type="AlphaFoldDB" id="A0A0N4VI42"/>
<dbReference type="SUPFAM" id="SSF47923">
    <property type="entry name" value="Ypt/Rab-GAP domain of gyp1p"/>
    <property type="match status" value="2"/>
</dbReference>
<accession>A0A0N4VI42</accession>
<keyword evidence="4" id="KW-1185">Reference proteome</keyword>
<evidence type="ECO:0000256" key="1">
    <source>
        <dbReference type="SAM" id="Coils"/>
    </source>
</evidence>
<dbReference type="EMBL" id="UXUI01010329">
    <property type="protein sequence ID" value="VDD95088.1"/>
    <property type="molecule type" value="Genomic_DNA"/>
</dbReference>
<dbReference type="GO" id="GO:0031410">
    <property type="term" value="C:cytoplasmic vesicle"/>
    <property type="evidence" value="ECO:0007669"/>
    <property type="project" value="UniProtKB-ARBA"/>
</dbReference>
<feature type="domain" description="Rab-GAP TBC" evidence="2">
    <location>
        <begin position="248"/>
        <end position="472"/>
    </location>
</feature>
<evidence type="ECO:0000313" key="5">
    <source>
        <dbReference type="WBParaSite" id="EVEC_0001049301-mRNA-1"/>
    </source>
</evidence>
<keyword evidence="1" id="KW-0175">Coiled coil</keyword>
<protein>
    <submittedName>
        <fullName evidence="5">Rab-GAP TBC domain-containing protein</fullName>
    </submittedName>
</protein>
<evidence type="ECO:0000313" key="3">
    <source>
        <dbReference type="EMBL" id="VDD95088.1"/>
    </source>
</evidence>
<dbReference type="InterPro" id="IPR000195">
    <property type="entry name" value="Rab-GAP-TBC_dom"/>
</dbReference>
<dbReference type="PANTHER" id="PTHR47219">
    <property type="entry name" value="RAB GTPASE-ACTIVATING PROTEIN 1-LIKE"/>
    <property type="match status" value="1"/>
</dbReference>
<dbReference type="PROSITE" id="PS50086">
    <property type="entry name" value="TBC_RABGAP"/>
    <property type="match status" value="1"/>
</dbReference>
<dbReference type="Gene3D" id="1.10.10.750">
    <property type="entry name" value="Ypt/Rab-GAP domain of gyp1p, domain 1"/>
    <property type="match status" value="1"/>
</dbReference>
<proteinExistence type="predicted"/>
<dbReference type="InterPro" id="IPR050302">
    <property type="entry name" value="Rab_GAP_TBC_domain"/>
</dbReference>
<sequence length="625" mass="71229">MIDYVSPTVSFNELSLKDNRECSISAASIETGPTADSAIDIYTFSIDAGDSLSSKRSSLDRKSQSSFVDWASDAGSHTSPRFCEDDAGIEEDSVFNEKDTSGSSSTRRKLPLPNISLPRVFFSRNKQPVINEHSSYSSHPWRIFSDRKKMKNSEVVSTTGLILEQRPRNLPAKSEEEEAKHRAQYLQLIEQAKKKEAREAKERKRAEQMQRRLEDQAAAACRLWSETILPKWEEMKNTKRCRELWWQGIPSKVRGRVWLLVIKNELNLTEELYNICCARALERLSAVNEEGTVGENSAQSHRRTDSGVVEDCTSAQSFNRESTVELIHLDVSRTFPSLGIFQKGGPYYDLLLKLLGAYVCYRPDVGYVQSMSFVAAVLLLQMEPYEAFIAFANLLNRPLLLAFYRLRQPQMTVYFIAYDQYFDQELHTLHSHFDELDVRPDLYLIEWVYTLFAKSLPFDVTCRVWDMFLRDGEEFLFKTALGILRLYERQLLEMDFDEVVQFLTHLPDSLSGSELFHNIEPFMRTYASNGESSKSKRRFLQIVEDVNRRINPGGCSASDSSYSLSSMSYMGDNASHSSRLTQLSSNMQSLKMSKSLSGFLGDLLKPPPSSASTNFSLSTHDQLAS</sequence>
<name>A0A0N4VI42_ENTVE</name>
<dbReference type="OrthoDB" id="294251at2759"/>
<gene>
    <name evidence="3" type="ORF">EVEC_LOCUS9839</name>
</gene>
<dbReference type="PANTHER" id="PTHR47219:SF15">
    <property type="entry name" value="TBC1 DOMAIN FAMILY MEMBER 12 ISOFORM X1"/>
    <property type="match status" value="1"/>
</dbReference>
<dbReference type="GO" id="GO:0031267">
    <property type="term" value="F:small GTPase binding"/>
    <property type="evidence" value="ECO:0007669"/>
    <property type="project" value="TreeGrafter"/>
</dbReference>
<dbReference type="Proteomes" id="UP000274131">
    <property type="component" value="Unassembled WGS sequence"/>
</dbReference>
<evidence type="ECO:0000259" key="2">
    <source>
        <dbReference type="PROSITE" id="PS50086"/>
    </source>
</evidence>
<reference evidence="3 4" key="2">
    <citation type="submission" date="2018-10" db="EMBL/GenBank/DDBJ databases">
        <authorList>
            <consortium name="Pathogen Informatics"/>
        </authorList>
    </citation>
    <scope>NUCLEOTIDE SEQUENCE [LARGE SCALE GENOMIC DNA]</scope>
</reference>
<dbReference type="Gene3D" id="1.10.472.80">
    <property type="entry name" value="Ypt/Rab-GAP domain of gyp1p, domain 3"/>
    <property type="match status" value="1"/>
</dbReference>
<dbReference type="WBParaSite" id="EVEC_0001049301-mRNA-1">
    <property type="protein sequence ID" value="EVEC_0001049301-mRNA-1"/>
    <property type="gene ID" value="EVEC_0001049301"/>
</dbReference>
<organism evidence="5">
    <name type="scientific">Enterobius vermicularis</name>
    <name type="common">Human pinworm</name>
    <dbReference type="NCBI Taxonomy" id="51028"/>
    <lineage>
        <taxon>Eukaryota</taxon>
        <taxon>Metazoa</taxon>
        <taxon>Ecdysozoa</taxon>
        <taxon>Nematoda</taxon>
        <taxon>Chromadorea</taxon>
        <taxon>Rhabditida</taxon>
        <taxon>Spirurina</taxon>
        <taxon>Oxyuridomorpha</taxon>
        <taxon>Oxyuroidea</taxon>
        <taxon>Oxyuridae</taxon>
        <taxon>Enterobius</taxon>
    </lineage>
</organism>
<reference evidence="5" key="1">
    <citation type="submission" date="2017-02" db="UniProtKB">
        <authorList>
            <consortium name="WormBaseParasite"/>
        </authorList>
    </citation>
    <scope>IDENTIFICATION</scope>
</reference>
<dbReference type="GO" id="GO:0016192">
    <property type="term" value="P:vesicle-mediated transport"/>
    <property type="evidence" value="ECO:0007669"/>
    <property type="project" value="UniProtKB-ARBA"/>
</dbReference>
<dbReference type="SMART" id="SM00164">
    <property type="entry name" value="TBC"/>
    <property type="match status" value="1"/>
</dbReference>